<evidence type="ECO:0000313" key="3">
    <source>
        <dbReference type="Proteomes" id="UP001221208"/>
    </source>
</evidence>
<dbReference type="EMBL" id="JAQQXR010000004">
    <property type="protein sequence ID" value="MDC8758468.1"/>
    <property type="molecule type" value="Genomic_DNA"/>
</dbReference>
<accession>A0ABT5K0G4</accession>
<gene>
    <name evidence="2" type="ORF">OIK44_12835</name>
</gene>
<keyword evidence="1" id="KW-0472">Membrane</keyword>
<reference evidence="2 3" key="1">
    <citation type="submission" date="2022-10" db="EMBL/GenBank/DDBJ databases">
        <title>Janthinobacterium sp. hw3 Genome sequencing.</title>
        <authorList>
            <person name="Park S."/>
        </authorList>
    </citation>
    <scope>NUCLEOTIDE SEQUENCE [LARGE SCALE GENOMIC DNA]</scope>
    <source>
        <strain evidence="3">hw3</strain>
    </source>
</reference>
<feature type="transmembrane region" description="Helical" evidence="1">
    <location>
        <begin position="157"/>
        <end position="178"/>
    </location>
</feature>
<feature type="transmembrane region" description="Helical" evidence="1">
    <location>
        <begin position="107"/>
        <end position="130"/>
    </location>
</feature>
<feature type="transmembrane region" description="Helical" evidence="1">
    <location>
        <begin position="190"/>
        <end position="214"/>
    </location>
</feature>
<organism evidence="2 3">
    <name type="scientific">Janthinobacterium fluminis</name>
    <dbReference type="NCBI Taxonomy" id="2987524"/>
    <lineage>
        <taxon>Bacteria</taxon>
        <taxon>Pseudomonadati</taxon>
        <taxon>Pseudomonadota</taxon>
        <taxon>Betaproteobacteria</taxon>
        <taxon>Burkholderiales</taxon>
        <taxon>Oxalobacteraceae</taxon>
        <taxon>Janthinobacterium</taxon>
    </lineage>
</organism>
<keyword evidence="3" id="KW-1185">Reference proteome</keyword>
<dbReference type="RefSeq" id="WP_273671146.1">
    <property type="nucleotide sequence ID" value="NZ_JAQQXR010000004.1"/>
</dbReference>
<proteinExistence type="predicted"/>
<name>A0ABT5K0G4_9BURK</name>
<feature type="transmembrane region" description="Helical" evidence="1">
    <location>
        <begin position="12"/>
        <end position="29"/>
    </location>
</feature>
<protein>
    <submittedName>
        <fullName evidence="2">Uncharacterized protein</fullName>
    </submittedName>
</protein>
<keyword evidence="1" id="KW-0812">Transmembrane</keyword>
<evidence type="ECO:0000256" key="1">
    <source>
        <dbReference type="SAM" id="Phobius"/>
    </source>
</evidence>
<sequence>MPEYALVWRRSQIAPLILVSFNLLGYFKYMTFFSDGNDEYFSLNLAPDKNEKSYVYKLSKSQISTSQYFIPPLFFISAIIFFVIILIACMEFFGVGKVYIGNDNQEAILFSLTAVATIICFLELFLFLWIRKNKIIFSKESSLKQEGVFFILNEKSWMVYLIFLLSMLAPFVGLAALPGSLPQFFDDASIYGPSFLILLAQIFFVGIVLSAFLIRRVFVLFFKKYPA</sequence>
<comment type="caution">
    <text evidence="2">The sequence shown here is derived from an EMBL/GenBank/DDBJ whole genome shotgun (WGS) entry which is preliminary data.</text>
</comment>
<keyword evidence="1" id="KW-1133">Transmembrane helix</keyword>
<feature type="transmembrane region" description="Helical" evidence="1">
    <location>
        <begin position="68"/>
        <end position="95"/>
    </location>
</feature>
<dbReference type="Proteomes" id="UP001221208">
    <property type="component" value="Unassembled WGS sequence"/>
</dbReference>
<evidence type="ECO:0000313" key="2">
    <source>
        <dbReference type="EMBL" id="MDC8758468.1"/>
    </source>
</evidence>